<feature type="signal peptide" evidence="6">
    <location>
        <begin position="1"/>
        <end position="35"/>
    </location>
</feature>
<dbReference type="PANTHER" id="PTHR30381:SF0">
    <property type="entry name" value="FLAGELLAR P-RING PROTEIN"/>
    <property type="match status" value="1"/>
</dbReference>
<evidence type="ECO:0000256" key="5">
    <source>
        <dbReference type="ARBA" id="ARBA00023143"/>
    </source>
</evidence>
<accession>A0A0S2KE95</accession>
<evidence type="ECO:0000256" key="2">
    <source>
        <dbReference type="ARBA" id="ARBA00004117"/>
    </source>
</evidence>
<name>A0A0S2KE95_9GAMM</name>
<evidence type="ECO:0000256" key="3">
    <source>
        <dbReference type="ARBA" id="ARBA00008994"/>
    </source>
</evidence>
<dbReference type="InterPro" id="IPR001782">
    <property type="entry name" value="Flag_FlgI"/>
</dbReference>
<organism evidence="7 8">
    <name type="scientific">Pseudohongiella spirulinae</name>
    <dbReference type="NCBI Taxonomy" id="1249552"/>
    <lineage>
        <taxon>Bacteria</taxon>
        <taxon>Pseudomonadati</taxon>
        <taxon>Pseudomonadota</taxon>
        <taxon>Gammaproteobacteria</taxon>
        <taxon>Pseudomonadales</taxon>
        <taxon>Pseudohongiellaceae</taxon>
        <taxon>Pseudohongiella</taxon>
    </lineage>
</organism>
<dbReference type="AlphaFoldDB" id="A0A0S2KE95"/>
<evidence type="ECO:0000256" key="6">
    <source>
        <dbReference type="HAMAP-Rule" id="MF_00416"/>
    </source>
</evidence>
<dbReference type="GO" id="GO:0005198">
    <property type="term" value="F:structural molecule activity"/>
    <property type="evidence" value="ECO:0007669"/>
    <property type="project" value="InterPro"/>
</dbReference>
<dbReference type="EMBL" id="CP013189">
    <property type="protein sequence ID" value="ALO46651.1"/>
    <property type="molecule type" value="Genomic_DNA"/>
</dbReference>
<dbReference type="NCBIfam" id="NF003676">
    <property type="entry name" value="PRK05303.1"/>
    <property type="match status" value="1"/>
</dbReference>
<dbReference type="KEGG" id="pspi:PS2015_2010"/>
<keyword evidence="7" id="KW-0969">Cilium</keyword>
<dbReference type="RefSeq" id="WP_058022121.1">
    <property type="nucleotide sequence ID" value="NZ_CP013189.1"/>
</dbReference>
<comment type="subunit">
    <text evidence="6">The basal body constitutes a major portion of the flagellar organelle and consists of four rings (L,P,S, and M) mounted on a central rod.</text>
</comment>
<gene>
    <name evidence="6" type="primary">flgI</name>
    <name evidence="7" type="ORF">PS2015_2010</name>
</gene>
<dbReference type="PANTHER" id="PTHR30381">
    <property type="entry name" value="FLAGELLAR P-RING PERIPLASMIC PROTEIN FLGI"/>
    <property type="match status" value="1"/>
</dbReference>
<evidence type="ECO:0000256" key="4">
    <source>
        <dbReference type="ARBA" id="ARBA00022729"/>
    </source>
</evidence>
<dbReference type="PRINTS" id="PR01010">
    <property type="entry name" value="FLGPRINGFLGI"/>
</dbReference>
<sequence precursor="true">MSVMKFTELRKSSFSSVLSLLLIAQLWLGSSPAQADRLKDIANLQGVQSNQLVGVGLVTGLDGTGDQTTQAPFTAESFRAYLDQFGIPMPAGQTFQLRNVAVVSVQAELPAFTKPGQTIDVTVSSLANASSLRGGSLERTFLMGVDGEVYAMAQGNLIVGGLGVEGADGSRISINVPSVGRIPGGATTVKEVETAFNMGDHITFNLKRADFTTARRVSKAINDFMGEGTAAAIDAVSVRVRAPVDSQSRVAYVSELENIEVEQGSAPARVIVNSRTGTIVIGENVRVSPAAVTHGSLSVTISEGFGVSQPAPFSDGETAVLPQTDITVAQENNRMFLFDTGATLSDIVQAINAVGAAPGDLSAILEALKQSGSLRADLIVI</sequence>
<evidence type="ECO:0000313" key="7">
    <source>
        <dbReference type="EMBL" id="ALO46651.1"/>
    </source>
</evidence>
<comment type="function">
    <text evidence="1 6">Assembles around the rod to form the L-ring and probably protects the motor/basal body from shearing forces during rotation.</text>
</comment>
<comment type="similarity">
    <text evidence="3 6">Belongs to the FlgI family.</text>
</comment>
<dbReference type="OrthoDB" id="9786431at2"/>
<keyword evidence="7" id="KW-0282">Flagellum</keyword>
<dbReference type="GO" id="GO:0071973">
    <property type="term" value="P:bacterial-type flagellum-dependent cell motility"/>
    <property type="evidence" value="ECO:0007669"/>
    <property type="project" value="InterPro"/>
</dbReference>
<reference evidence="7 8" key="1">
    <citation type="submission" date="2015-11" db="EMBL/GenBank/DDBJ databases">
        <authorList>
            <person name="Zhang Y."/>
            <person name="Guo Z."/>
        </authorList>
    </citation>
    <scope>NUCLEOTIDE SEQUENCE [LARGE SCALE GENOMIC DNA]</scope>
    <source>
        <strain evidence="7 8">KCTC 32221</strain>
    </source>
</reference>
<dbReference type="Proteomes" id="UP000065641">
    <property type="component" value="Chromosome"/>
</dbReference>
<dbReference type="GO" id="GO:0030288">
    <property type="term" value="C:outer membrane-bounded periplasmic space"/>
    <property type="evidence" value="ECO:0007669"/>
    <property type="project" value="InterPro"/>
</dbReference>
<keyword evidence="7" id="KW-0966">Cell projection</keyword>
<dbReference type="HAMAP" id="MF_00416">
    <property type="entry name" value="FlgI"/>
    <property type="match status" value="1"/>
</dbReference>
<evidence type="ECO:0000313" key="8">
    <source>
        <dbReference type="Proteomes" id="UP000065641"/>
    </source>
</evidence>
<dbReference type="GO" id="GO:0009428">
    <property type="term" value="C:bacterial-type flagellum basal body, distal rod, P ring"/>
    <property type="evidence" value="ECO:0007669"/>
    <property type="project" value="InterPro"/>
</dbReference>
<dbReference type="Pfam" id="PF02119">
    <property type="entry name" value="FlgI"/>
    <property type="match status" value="1"/>
</dbReference>
<keyword evidence="5 6" id="KW-0975">Bacterial flagellum</keyword>
<dbReference type="PATRIC" id="fig|1249552.3.peg.2016"/>
<keyword evidence="8" id="KW-1185">Reference proteome</keyword>
<protein>
    <recommendedName>
        <fullName evidence="6">Flagellar P-ring protein</fullName>
    </recommendedName>
    <alternativeName>
        <fullName evidence="6">Basal body P-ring protein</fullName>
    </alternativeName>
</protein>
<keyword evidence="4 6" id="KW-0732">Signal</keyword>
<comment type="subcellular location">
    <subcellularLocation>
        <location evidence="2 6">Bacterial flagellum basal body</location>
    </subcellularLocation>
</comment>
<proteinExistence type="inferred from homology"/>
<evidence type="ECO:0000256" key="1">
    <source>
        <dbReference type="ARBA" id="ARBA00002591"/>
    </source>
</evidence>
<feature type="chain" id="PRO_5008995423" description="Flagellar P-ring protein" evidence="6">
    <location>
        <begin position="36"/>
        <end position="381"/>
    </location>
</feature>
<dbReference type="STRING" id="1249552.PS2015_2010"/>